<dbReference type="InterPro" id="IPR012910">
    <property type="entry name" value="Plug_dom"/>
</dbReference>
<dbReference type="SUPFAM" id="SSF49464">
    <property type="entry name" value="Carboxypeptidase regulatory domain-like"/>
    <property type="match status" value="1"/>
</dbReference>
<feature type="chain" id="PRO_5045950756" evidence="8">
    <location>
        <begin position="24"/>
        <end position="1041"/>
    </location>
</feature>
<dbReference type="Gene3D" id="2.40.170.20">
    <property type="entry name" value="TonB-dependent receptor, beta-barrel domain"/>
    <property type="match status" value="1"/>
</dbReference>
<dbReference type="InterPro" id="IPR023997">
    <property type="entry name" value="TonB-dep_OMP_SusC/RagA_CS"/>
</dbReference>
<keyword evidence="3 7" id="KW-1134">Transmembrane beta strand</keyword>
<feature type="domain" description="TonB-dependent receptor plug" evidence="9">
    <location>
        <begin position="116"/>
        <end position="244"/>
    </location>
</feature>
<evidence type="ECO:0000256" key="4">
    <source>
        <dbReference type="ARBA" id="ARBA00022692"/>
    </source>
</evidence>
<dbReference type="InterPro" id="IPR037066">
    <property type="entry name" value="Plug_dom_sf"/>
</dbReference>
<dbReference type="EMBL" id="JACVFC010000001">
    <property type="protein sequence ID" value="MBC9930607.1"/>
    <property type="molecule type" value="Genomic_DNA"/>
</dbReference>
<evidence type="ECO:0000256" key="1">
    <source>
        <dbReference type="ARBA" id="ARBA00004571"/>
    </source>
</evidence>
<evidence type="ECO:0000256" key="8">
    <source>
        <dbReference type="SAM" id="SignalP"/>
    </source>
</evidence>
<evidence type="ECO:0000256" key="7">
    <source>
        <dbReference type="PROSITE-ProRule" id="PRU01360"/>
    </source>
</evidence>
<dbReference type="InterPro" id="IPR023996">
    <property type="entry name" value="TonB-dep_OMP_SusC/RagA"/>
</dbReference>
<keyword evidence="5 7" id="KW-0472">Membrane</keyword>
<protein>
    <submittedName>
        <fullName evidence="10">SusC/RagA family TonB-linked outer membrane protein</fullName>
    </submittedName>
</protein>
<organism evidence="10 11">
    <name type="scientific">Chitinophaga qingshengii</name>
    <dbReference type="NCBI Taxonomy" id="1569794"/>
    <lineage>
        <taxon>Bacteria</taxon>
        <taxon>Pseudomonadati</taxon>
        <taxon>Bacteroidota</taxon>
        <taxon>Chitinophagia</taxon>
        <taxon>Chitinophagales</taxon>
        <taxon>Chitinophagaceae</taxon>
        <taxon>Chitinophaga</taxon>
    </lineage>
</organism>
<dbReference type="InterPro" id="IPR039426">
    <property type="entry name" value="TonB-dep_rcpt-like"/>
</dbReference>
<dbReference type="PROSITE" id="PS52016">
    <property type="entry name" value="TONB_DEPENDENT_REC_3"/>
    <property type="match status" value="1"/>
</dbReference>
<comment type="subcellular location">
    <subcellularLocation>
        <location evidence="1 7">Cell outer membrane</location>
        <topology evidence="1 7">Multi-pass membrane protein</topology>
    </subcellularLocation>
</comment>
<dbReference type="InterPro" id="IPR008969">
    <property type="entry name" value="CarboxyPept-like_regulatory"/>
</dbReference>
<dbReference type="Pfam" id="PF13715">
    <property type="entry name" value="CarbopepD_reg_2"/>
    <property type="match status" value="1"/>
</dbReference>
<proteinExistence type="inferred from homology"/>
<comment type="caution">
    <text evidence="10">The sequence shown here is derived from an EMBL/GenBank/DDBJ whole genome shotgun (WGS) entry which is preliminary data.</text>
</comment>
<evidence type="ECO:0000256" key="2">
    <source>
        <dbReference type="ARBA" id="ARBA00022448"/>
    </source>
</evidence>
<keyword evidence="2 7" id="KW-0813">Transport</keyword>
<dbReference type="Pfam" id="PF07715">
    <property type="entry name" value="Plug"/>
    <property type="match status" value="1"/>
</dbReference>
<evidence type="ECO:0000259" key="9">
    <source>
        <dbReference type="Pfam" id="PF07715"/>
    </source>
</evidence>
<feature type="signal peptide" evidence="8">
    <location>
        <begin position="1"/>
        <end position="23"/>
    </location>
</feature>
<keyword evidence="6 7" id="KW-0998">Cell outer membrane</keyword>
<accession>A0ABR7TJE1</accession>
<dbReference type="SUPFAM" id="SSF56935">
    <property type="entry name" value="Porins"/>
    <property type="match status" value="1"/>
</dbReference>
<dbReference type="NCBIfam" id="TIGR04057">
    <property type="entry name" value="SusC_RagA_signa"/>
    <property type="match status" value="1"/>
</dbReference>
<keyword evidence="4 7" id="KW-0812">Transmembrane</keyword>
<evidence type="ECO:0000256" key="6">
    <source>
        <dbReference type="ARBA" id="ARBA00023237"/>
    </source>
</evidence>
<evidence type="ECO:0000256" key="3">
    <source>
        <dbReference type="ARBA" id="ARBA00022452"/>
    </source>
</evidence>
<comment type="similarity">
    <text evidence="7">Belongs to the TonB-dependent receptor family.</text>
</comment>
<dbReference type="Gene3D" id="2.170.130.10">
    <property type="entry name" value="TonB-dependent receptor, plug domain"/>
    <property type="match status" value="1"/>
</dbReference>
<name>A0ABR7TJE1_9BACT</name>
<dbReference type="NCBIfam" id="TIGR04056">
    <property type="entry name" value="OMP_RagA_SusC"/>
    <property type="match status" value="1"/>
</dbReference>
<dbReference type="Proteomes" id="UP000659124">
    <property type="component" value="Unassembled WGS sequence"/>
</dbReference>
<sequence>MKRWLGFALLACLVAICCQSAYAQEKKWVSGTLKDRSGAPVIYATIIEKGTTNGATSNDKGAFRLQVAPNATLVITSVGFTKLEVPASADLNLVMEDNSKGLSEVVVTALGITREKKSLGYSMQEVKANTLVEAHETNITNSLTGVVAGLQVTRSSGGPAASSKINLRGNTSLNGKNQPLIVIDGVPMDNATGVATNGTNDYWNPSLDMGNGLSDLNANDIASMSVLKGPAAAALYGSRAGDGVILITTKTGKRNSGVGITVSSTLGVETFFTRPDMQKTYGQGTNGIFDPISGSSWGPKIAGQELTNWNGKKENMRFYDNAKAFYNTGLSHNENISFQQQLDKTSVYTSLNYLNDKSMIPGTKLSRLNVTSRITSKYGAKDRLSTDFKVQYSNSNSLNRPASGTNPWNYATLMYSMPVTMDITQFKDPVNEFGKMYWYSKGNDVNPYWATKYRLNEDIRNRFILNGSMKYQFTSWLDAEIRAGGDMYTTNTESKTYFGSPAAVKGGYSTGRYTFSELNYSTLITAKKDNLFGKLSGNISVGGNLMKQKTSNVGFGTGSLVVKDLFAIGNAEGSISRTDELTDQRINSLYGTAGLNWDGYLFLDVTGRNDWTSTLAPENRSFFYPSVSLSYLFTEHIKSLPSWLSYGKLRASYAAVGNSLPPYQLYNYFEISQDPNQNTIATRNKKYFNKGVQSELIKSHEFGAEFRFVDNRFGLDFTYYKSNATHQLIDLPLDPAAGYGFRKINAGNIQNSGIEIMADARILNNPKGLIWNIAGNFSMNRNKIIDISQAEGVNNYPLGGFDAVSVVARTGSLYGDIYANRILQRVTDVNSQYYGQLLLNADGLPVVVDAPSGGQYLGNQGTKALVGVTNTFTYKNFSLGFLVDARIGGNIFSTTQLMMQKSGTAAATAPGGERNDLVVGGVVDAGGGKYAPNTKSVTTQQYWNAMTAGNLGAPEINVYDATSIRLRNVQFNYNLPKSVLGRLPVQSAKVGLSCNNVWMISSHMNGLDPESVFAIGSNATGFENGAPPTTRTFLLNLSLSF</sequence>
<gene>
    <name evidence="10" type="ORF">ICL07_09505</name>
</gene>
<evidence type="ECO:0000313" key="10">
    <source>
        <dbReference type="EMBL" id="MBC9930607.1"/>
    </source>
</evidence>
<keyword evidence="8" id="KW-0732">Signal</keyword>
<evidence type="ECO:0000256" key="5">
    <source>
        <dbReference type="ARBA" id="ARBA00023136"/>
    </source>
</evidence>
<reference evidence="10 11" key="1">
    <citation type="submission" date="2020-09" db="EMBL/GenBank/DDBJ databases">
        <title>Genome sequences of type strains of Chitinophaga qingshengii and Chitinophaga varians.</title>
        <authorList>
            <person name="Kittiwongwattana C."/>
        </authorList>
    </citation>
    <scope>NUCLEOTIDE SEQUENCE [LARGE SCALE GENOMIC DNA]</scope>
    <source>
        <strain evidence="10 11">JCM 30026</strain>
    </source>
</reference>
<evidence type="ECO:0000313" key="11">
    <source>
        <dbReference type="Proteomes" id="UP000659124"/>
    </source>
</evidence>
<dbReference type="InterPro" id="IPR036942">
    <property type="entry name" value="Beta-barrel_TonB_sf"/>
</dbReference>
<dbReference type="RefSeq" id="WP_188087673.1">
    <property type="nucleotide sequence ID" value="NZ_JACVFC010000001.1"/>
</dbReference>
<keyword evidence="11" id="KW-1185">Reference proteome</keyword>